<gene>
    <name evidence="10" type="ORF">DFR74_1284</name>
</gene>
<dbReference type="InterPro" id="IPR017438">
    <property type="entry name" value="ATP-NAD_kinase_N"/>
</dbReference>
<keyword evidence="7" id="KW-0443">Lipid metabolism</keyword>
<dbReference type="PANTHER" id="PTHR12358">
    <property type="entry name" value="SPHINGOSINE KINASE"/>
    <property type="match status" value="1"/>
</dbReference>
<dbReference type="PANTHER" id="PTHR12358:SF54">
    <property type="entry name" value="SPHINGOSINE KINASE RELATED PROTEIN"/>
    <property type="match status" value="1"/>
</dbReference>
<evidence type="ECO:0000256" key="2">
    <source>
        <dbReference type="ARBA" id="ARBA00005983"/>
    </source>
</evidence>
<dbReference type="STRING" id="1210090.GCA_001613185_06465"/>
<protein>
    <submittedName>
        <fullName evidence="10">Diacylglycerol kinase family enzyme</fullName>
    </submittedName>
</protein>
<dbReference type="Proteomes" id="UP000252586">
    <property type="component" value="Unassembled WGS sequence"/>
</dbReference>
<dbReference type="InterPro" id="IPR016064">
    <property type="entry name" value="NAD/diacylglycerol_kinase_sf"/>
</dbReference>
<keyword evidence="7" id="KW-0444">Lipid biosynthesis</keyword>
<dbReference type="PROSITE" id="PS50146">
    <property type="entry name" value="DAGK"/>
    <property type="match status" value="1"/>
</dbReference>
<dbReference type="SUPFAM" id="SSF111331">
    <property type="entry name" value="NAD kinase/diacylglycerol kinase-like"/>
    <property type="match status" value="1"/>
</dbReference>
<dbReference type="Gene3D" id="3.40.50.10330">
    <property type="entry name" value="Probable inorganic polyphosphate/atp-NAD kinase, domain 1"/>
    <property type="match status" value="1"/>
</dbReference>
<dbReference type="OrthoDB" id="4516631at2"/>
<comment type="similarity">
    <text evidence="2">Belongs to the diacylglycerol/lipid kinase family.</text>
</comment>
<dbReference type="GO" id="GO:0005524">
    <property type="term" value="F:ATP binding"/>
    <property type="evidence" value="ECO:0007669"/>
    <property type="project" value="UniProtKB-KW"/>
</dbReference>
<dbReference type="GO" id="GO:0008654">
    <property type="term" value="P:phospholipid biosynthetic process"/>
    <property type="evidence" value="ECO:0007669"/>
    <property type="project" value="UniProtKB-KW"/>
</dbReference>
<dbReference type="EMBL" id="QNRE01000028">
    <property type="protein sequence ID" value="RBO80087.1"/>
    <property type="molecule type" value="Genomic_DNA"/>
</dbReference>
<evidence type="ECO:0000256" key="4">
    <source>
        <dbReference type="ARBA" id="ARBA00022741"/>
    </source>
</evidence>
<organism evidence="10 11">
    <name type="scientific">Nocardia puris</name>
    <dbReference type="NCBI Taxonomy" id="208602"/>
    <lineage>
        <taxon>Bacteria</taxon>
        <taxon>Bacillati</taxon>
        <taxon>Actinomycetota</taxon>
        <taxon>Actinomycetes</taxon>
        <taxon>Mycobacteriales</taxon>
        <taxon>Nocardiaceae</taxon>
        <taxon>Nocardia</taxon>
    </lineage>
</organism>
<keyword evidence="3" id="KW-0808">Transferase</keyword>
<keyword evidence="5 10" id="KW-0418">Kinase</keyword>
<evidence type="ECO:0000256" key="7">
    <source>
        <dbReference type="ARBA" id="ARBA00023209"/>
    </source>
</evidence>
<sequence>MLVVLNPHANAGAGLSRWEPVESALRHRYSDVNVEMPADADQAVKLVRTAVDAGAPPVIAAAGGDGMVHLVLNALMDPATDRPRAGAENVALGAVGLGSSNDFHKPVAEESRINGVPVRVDAASAEPVDIGKATLTLSDGSTAVRYFLLNASVGLVAAGNHSFNHATGLVGWLKGRNVEAAIIATALRNIVTHRPLDIRVSGDNWTYAAPVTNVGVLKSVHFAGGMRYDTPVTRTDGMFDVNIWERAGRWQTVGLIAALYRGQFTGRPRTVCERASAVELRPAEVTPLELDGEITMVKSARLEVLPRALKVCAA</sequence>
<dbReference type="AlphaFoldDB" id="A0A366CWH6"/>
<keyword evidence="8" id="KW-1208">Phospholipid metabolism</keyword>
<reference evidence="10 11" key="1">
    <citation type="submission" date="2018-06" db="EMBL/GenBank/DDBJ databases">
        <title>Genomic Encyclopedia of Type Strains, Phase IV (KMG-IV): sequencing the most valuable type-strain genomes for metagenomic binning, comparative biology and taxonomic classification.</title>
        <authorList>
            <person name="Goeker M."/>
        </authorList>
    </citation>
    <scope>NUCLEOTIDE SEQUENCE [LARGE SCALE GENOMIC DNA]</scope>
    <source>
        <strain evidence="10 11">DSM 44599</strain>
    </source>
</reference>
<evidence type="ECO:0000313" key="10">
    <source>
        <dbReference type="EMBL" id="RBO80087.1"/>
    </source>
</evidence>
<dbReference type="GO" id="GO:0016301">
    <property type="term" value="F:kinase activity"/>
    <property type="evidence" value="ECO:0007669"/>
    <property type="project" value="UniProtKB-KW"/>
</dbReference>
<dbReference type="Pfam" id="PF00781">
    <property type="entry name" value="DAGK_cat"/>
    <property type="match status" value="1"/>
</dbReference>
<dbReference type="InterPro" id="IPR045540">
    <property type="entry name" value="YegS/DAGK_C"/>
</dbReference>
<dbReference type="RefSeq" id="WP_067514037.1">
    <property type="nucleotide sequence ID" value="NZ_CP107943.1"/>
</dbReference>
<dbReference type="Gene3D" id="2.60.200.40">
    <property type="match status" value="1"/>
</dbReference>
<name>A0A366CWH6_9NOCA</name>
<evidence type="ECO:0000256" key="8">
    <source>
        <dbReference type="ARBA" id="ARBA00023264"/>
    </source>
</evidence>
<dbReference type="InterPro" id="IPR050187">
    <property type="entry name" value="Lipid_Phosphate_FormReg"/>
</dbReference>
<dbReference type="InterPro" id="IPR001206">
    <property type="entry name" value="Diacylglycerol_kinase_cat_dom"/>
</dbReference>
<proteinExistence type="inferred from homology"/>
<keyword evidence="7" id="KW-0594">Phospholipid biosynthesis</keyword>
<evidence type="ECO:0000313" key="11">
    <source>
        <dbReference type="Proteomes" id="UP000252586"/>
    </source>
</evidence>
<accession>A0A366CWH6</accession>
<comment type="cofactor">
    <cofactor evidence="1">
        <name>Mg(2+)</name>
        <dbReference type="ChEBI" id="CHEBI:18420"/>
    </cofactor>
</comment>
<evidence type="ECO:0000256" key="5">
    <source>
        <dbReference type="ARBA" id="ARBA00022777"/>
    </source>
</evidence>
<comment type="caution">
    <text evidence="10">The sequence shown here is derived from an EMBL/GenBank/DDBJ whole genome shotgun (WGS) entry which is preliminary data.</text>
</comment>
<feature type="domain" description="DAGKc" evidence="9">
    <location>
        <begin position="1"/>
        <end position="137"/>
    </location>
</feature>
<evidence type="ECO:0000256" key="6">
    <source>
        <dbReference type="ARBA" id="ARBA00022840"/>
    </source>
</evidence>
<keyword evidence="11" id="KW-1185">Reference proteome</keyword>
<keyword evidence="6" id="KW-0067">ATP-binding</keyword>
<keyword evidence="4" id="KW-0547">Nucleotide-binding</keyword>
<evidence type="ECO:0000259" key="9">
    <source>
        <dbReference type="PROSITE" id="PS50146"/>
    </source>
</evidence>
<dbReference type="Pfam" id="PF19279">
    <property type="entry name" value="YegS_C"/>
    <property type="match status" value="1"/>
</dbReference>
<evidence type="ECO:0000256" key="1">
    <source>
        <dbReference type="ARBA" id="ARBA00001946"/>
    </source>
</evidence>
<evidence type="ECO:0000256" key="3">
    <source>
        <dbReference type="ARBA" id="ARBA00022679"/>
    </source>
</evidence>